<protein>
    <submittedName>
        <fullName evidence="1">Uncharacterized protein</fullName>
    </submittedName>
</protein>
<proteinExistence type="predicted"/>
<dbReference type="EMBL" id="JXTC01000220">
    <property type="protein sequence ID" value="PON81301.1"/>
    <property type="molecule type" value="Genomic_DNA"/>
</dbReference>
<keyword evidence="2" id="KW-1185">Reference proteome</keyword>
<gene>
    <name evidence="1" type="ORF">TorRG33x02_229330</name>
</gene>
<accession>A0A2P5E6X9</accession>
<organism evidence="1 2">
    <name type="scientific">Trema orientale</name>
    <name type="common">Charcoal tree</name>
    <name type="synonym">Celtis orientalis</name>
    <dbReference type="NCBI Taxonomy" id="63057"/>
    <lineage>
        <taxon>Eukaryota</taxon>
        <taxon>Viridiplantae</taxon>
        <taxon>Streptophyta</taxon>
        <taxon>Embryophyta</taxon>
        <taxon>Tracheophyta</taxon>
        <taxon>Spermatophyta</taxon>
        <taxon>Magnoliopsida</taxon>
        <taxon>eudicotyledons</taxon>
        <taxon>Gunneridae</taxon>
        <taxon>Pentapetalae</taxon>
        <taxon>rosids</taxon>
        <taxon>fabids</taxon>
        <taxon>Rosales</taxon>
        <taxon>Cannabaceae</taxon>
        <taxon>Trema</taxon>
    </lineage>
</organism>
<dbReference type="Proteomes" id="UP000237000">
    <property type="component" value="Unassembled WGS sequence"/>
</dbReference>
<dbReference type="InParanoid" id="A0A2P5E6X9"/>
<name>A0A2P5E6X9_TREOI</name>
<evidence type="ECO:0000313" key="2">
    <source>
        <dbReference type="Proteomes" id="UP000237000"/>
    </source>
</evidence>
<feature type="non-terminal residue" evidence="1">
    <location>
        <position position="1"/>
    </location>
</feature>
<reference evidence="2" key="1">
    <citation type="submission" date="2016-06" db="EMBL/GenBank/DDBJ databases">
        <title>Parallel loss of symbiosis genes in relatives of nitrogen-fixing non-legume Parasponia.</title>
        <authorList>
            <person name="Van Velzen R."/>
            <person name="Holmer R."/>
            <person name="Bu F."/>
            <person name="Rutten L."/>
            <person name="Van Zeijl A."/>
            <person name="Liu W."/>
            <person name="Santuari L."/>
            <person name="Cao Q."/>
            <person name="Sharma T."/>
            <person name="Shen D."/>
            <person name="Roswanjaya Y."/>
            <person name="Wardhani T."/>
            <person name="Kalhor M.S."/>
            <person name="Jansen J."/>
            <person name="Van den Hoogen J."/>
            <person name="Gungor B."/>
            <person name="Hartog M."/>
            <person name="Hontelez J."/>
            <person name="Verver J."/>
            <person name="Yang W.-C."/>
            <person name="Schijlen E."/>
            <person name="Repin R."/>
            <person name="Schilthuizen M."/>
            <person name="Schranz E."/>
            <person name="Heidstra R."/>
            <person name="Miyata K."/>
            <person name="Fedorova E."/>
            <person name="Kohlen W."/>
            <person name="Bisseling T."/>
            <person name="Smit S."/>
            <person name="Geurts R."/>
        </authorList>
    </citation>
    <scope>NUCLEOTIDE SEQUENCE [LARGE SCALE GENOMIC DNA]</scope>
    <source>
        <strain evidence="2">cv. RG33-2</strain>
    </source>
</reference>
<sequence>LCNIEDDQPSSPALLLRNSDCPTEAIRRKQWRRRSVRTSQLRAWQWLRRGARWWSFVTDKWMSEVGDGPRALHSSVVLEVWLSWLHNE</sequence>
<evidence type="ECO:0000313" key="1">
    <source>
        <dbReference type="EMBL" id="PON81301.1"/>
    </source>
</evidence>
<dbReference type="AlphaFoldDB" id="A0A2P5E6X9"/>
<comment type="caution">
    <text evidence="1">The sequence shown here is derived from an EMBL/GenBank/DDBJ whole genome shotgun (WGS) entry which is preliminary data.</text>
</comment>